<name>A0AAW0BQH6_9AGAR</name>
<reference evidence="1 2" key="1">
    <citation type="journal article" date="2024" name="J Genomics">
        <title>Draft genome sequencing and assembly of Favolaschia claudopus CIRM-BRFM 2984 isolated from oak limbs.</title>
        <authorList>
            <person name="Navarro D."/>
            <person name="Drula E."/>
            <person name="Chaduli D."/>
            <person name="Cazenave R."/>
            <person name="Ahrendt S."/>
            <person name="Wang J."/>
            <person name="Lipzen A."/>
            <person name="Daum C."/>
            <person name="Barry K."/>
            <person name="Grigoriev I.V."/>
            <person name="Favel A."/>
            <person name="Rosso M.N."/>
            <person name="Martin F."/>
        </authorList>
    </citation>
    <scope>NUCLEOTIDE SEQUENCE [LARGE SCALE GENOMIC DNA]</scope>
    <source>
        <strain evidence="1 2">CIRM-BRFM 2984</strain>
    </source>
</reference>
<sequence>GLLLTYCRSAYRALEAQRHAFLQHMPSAQYPCATSIFSAATLQLGGPRRHDDMAERVDPATWQILTPLGNYNADRGGQLILWEFGLVATCPSGCPAIIPAGLVHYSFCRVRPTETQYSLLQWAGSGIRRFLANGKRTDADFARQSTRAEHHDREHVRSLAHEAALDRFPSEDTLPRGYRAIDIRDDAPPSSGGQ</sequence>
<feature type="non-terminal residue" evidence="1">
    <location>
        <position position="1"/>
    </location>
</feature>
<keyword evidence="2" id="KW-1185">Reference proteome</keyword>
<gene>
    <name evidence="1" type="ORF">R3P38DRAFT_2525906</name>
</gene>
<organism evidence="1 2">
    <name type="scientific">Favolaschia claudopus</name>
    <dbReference type="NCBI Taxonomy" id="2862362"/>
    <lineage>
        <taxon>Eukaryota</taxon>
        <taxon>Fungi</taxon>
        <taxon>Dikarya</taxon>
        <taxon>Basidiomycota</taxon>
        <taxon>Agaricomycotina</taxon>
        <taxon>Agaricomycetes</taxon>
        <taxon>Agaricomycetidae</taxon>
        <taxon>Agaricales</taxon>
        <taxon>Marasmiineae</taxon>
        <taxon>Mycenaceae</taxon>
        <taxon>Favolaschia</taxon>
    </lineage>
</organism>
<comment type="caution">
    <text evidence="1">The sequence shown here is derived from an EMBL/GenBank/DDBJ whole genome shotgun (WGS) entry which is preliminary data.</text>
</comment>
<protein>
    <submittedName>
        <fullName evidence="1">Uncharacterized protein</fullName>
    </submittedName>
</protein>
<evidence type="ECO:0000313" key="1">
    <source>
        <dbReference type="EMBL" id="KAK7028483.1"/>
    </source>
</evidence>
<evidence type="ECO:0000313" key="2">
    <source>
        <dbReference type="Proteomes" id="UP001362999"/>
    </source>
</evidence>
<proteinExistence type="predicted"/>
<dbReference type="Proteomes" id="UP001362999">
    <property type="component" value="Unassembled WGS sequence"/>
</dbReference>
<dbReference type="EMBL" id="JAWWNJ010000028">
    <property type="protein sequence ID" value="KAK7028483.1"/>
    <property type="molecule type" value="Genomic_DNA"/>
</dbReference>
<accession>A0AAW0BQH6</accession>
<dbReference type="AlphaFoldDB" id="A0AAW0BQH6"/>